<dbReference type="SMART" id="SM00332">
    <property type="entry name" value="PP2Cc"/>
    <property type="match status" value="1"/>
</dbReference>
<dbReference type="AlphaFoldDB" id="A0AA95HA77"/>
<dbReference type="InterPro" id="IPR001932">
    <property type="entry name" value="PPM-type_phosphatase-like_dom"/>
</dbReference>
<organism evidence="2">
    <name type="scientific">Candidatus Thiocaldithrix dubininis</name>
    <dbReference type="NCBI Taxonomy" id="3080823"/>
    <lineage>
        <taxon>Bacteria</taxon>
        <taxon>Pseudomonadati</taxon>
        <taxon>Pseudomonadota</taxon>
        <taxon>Gammaproteobacteria</taxon>
        <taxon>Thiotrichales</taxon>
        <taxon>Thiotrichaceae</taxon>
        <taxon>Candidatus Thiocaldithrix</taxon>
    </lineage>
</organism>
<dbReference type="CDD" id="cd00143">
    <property type="entry name" value="PP2Cc"/>
    <property type="match status" value="1"/>
</dbReference>
<dbReference type="PANTHER" id="PTHR47992">
    <property type="entry name" value="PROTEIN PHOSPHATASE"/>
    <property type="match status" value="1"/>
</dbReference>
<proteinExistence type="predicted"/>
<name>A0AA95HA77_9GAMM</name>
<dbReference type="Pfam" id="PF00481">
    <property type="entry name" value="PP2C"/>
    <property type="match status" value="1"/>
</dbReference>
<dbReference type="PROSITE" id="PS51746">
    <property type="entry name" value="PPM_2"/>
    <property type="match status" value="1"/>
</dbReference>
<gene>
    <name evidence="2" type="ORF">QJT80_07430</name>
</gene>
<evidence type="ECO:0000313" key="2">
    <source>
        <dbReference type="EMBL" id="WGZ92308.1"/>
    </source>
</evidence>
<dbReference type="Gene3D" id="3.60.40.10">
    <property type="entry name" value="PPM-type phosphatase domain"/>
    <property type="match status" value="1"/>
</dbReference>
<dbReference type="InterPro" id="IPR015655">
    <property type="entry name" value="PP2C"/>
</dbReference>
<dbReference type="Proteomes" id="UP001300672">
    <property type="component" value="Chromosome"/>
</dbReference>
<reference evidence="2" key="1">
    <citation type="journal article" date="2023" name="Int. J. Mol. Sci.">
        <title>Metagenomics Revealed a New Genus 'Candidatus Thiocaldithrix dubininis' gen. nov., sp. nov. and a New Species 'Candidatus Thiothrix putei' sp. nov. in the Family Thiotrichaceae, Some Members of Which Have Traits of Both Na+- and H+-Motive Energetics.</title>
        <authorList>
            <person name="Ravin N.V."/>
            <person name="Muntyan M.S."/>
            <person name="Smolyakov D.D."/>
            <person name="Rudenko T.S."/>
            <person name="Beletsky A.V."/>
            <person name="Mardanov A.V."/>
            <person name="Grabovich M.Y."/>
        </authorList>
    </citation>
    <scope>NUCLEOTIDE SEQUENCE</scope>
    <source>
        <strain evidence="2">GKL-01</strain>
    </source>
</reference>
<dbReference type="InterPro" id="IPR036457">
    <property type="entry name" value="PPM-type-like_dom_sf"/>
</dbReference>
<feature type="domain" description="PPM-type phosphatase" evidence="1">
    <location>
        <begin position="16"/>
        <end position="304"/>
    </location>
</feature>
<reference evidence="2" key="2">
    <citation type="submission" date="2023-04" db="EMBL/GenBank/DDBJ databases">
        <authorList>
            <person name="Beletskiy A.V."/>
            <person name="Mardanov A.V."/>
            <person name="Ravin N.V."/>
        </authorList>
    </citation>
    <scope>NUCLEOTIDE SEQUENCE</scope>
    <source>
        <strain evidence="2">GKL-01</strain>
    </source>
</reference>
<accession>A0AA95HA77</accession>
<dbReference type="GO" id="GO:0004722">
    <property type="term" value="F:protein serine/threonine phosphatase activity"/>
    <property type="evidence" value="ECO:0007669"/>
    <property type="project" value="InterPro"/>
</dbReference>
<evidence type="ECO:0000259" key="1">
    <source>
        <dbReference type="PROSITE" id="PS51746"/>
    </source>
</evidence>
<sequence>MNSLKRLWYKLSPLNIQCKAKSYVGQRQENQDNYLIIEPDGQARYLKAGEREFTQVTDWPDFMYRIALADGMGGHLFGREIAEALMDLLLALPAQTTFDPALLREAIYTLHQQLLNRYQSVESARKPGSTLVMADIDIRDGRTLLVHVGDSRAYLQAANTDSLQKITWDHHTAEFDWREASSQAAALAPIDEQIPYKLAQAMGFGSYGLIQQAGQRLRQLSPHLRLDLSNELPPNAQSHADIQCFYLKRGDLLLLASDGLWSGEPARAIPAYTHNDLNDYAMQLVAHAQQTNSQDNISFVTFLLS</sequence>
<dbReference type="SUPFAM" id="SSF81606">
    <property type="entry name" value="PP2C-like"/>
    <property type="match status" value="1"/>
</dbReference>
<dbReference type="SMART" id="SM00331">
    <property type="entry name" value="PP2C_SIG"/>
    <property type="match status" value="1"/>
</dbReference>
<dbReference type="EMBL" id="CP124755">
    <property type="protein sequence ID" value="WGZ92308.1"/>
    <property type="molecule type" value="Genomic_DNA"/>
</dbReference>
<protein>
    <submittedName>
        <fullName evidence="2">PP2C family protein-serine/threonine phosphatase</fullName>
    </submittedName>
</protein>
<dbReference type="KEGG" id="tdu:QJT80_07430"/>